<name>A0A2P2Q1D2_RHIMU</name>
<feature type="region of interest" description="Disordered" evidence="1">
    <location>
        <begin position="1"/>
        <end position="31"/>
    </location>
</feature>
<accession>A0A2P2Q1D2</accession>
<sequence>MFHMHDGKKSDVYKLEQSKVNDPQKVRFTRA</sequence>
<feature type="compositionally biased region" description="Basic and acidic residues" evidence="1">
    <location>
        <begin position="1"/>
        <end position="25"/>
    </location>
</feature>
<evidence type="ECO:0000256" key="1">
    <source>
        <dbReference type="SAM" id="MobiDB-lite"/>
    </source>
</evidence>
<proteinExistence type="predicted"/>
<evidence type="ECO:0000313" key="2">
    <source>
        <dbReference type="EMBL" id="MBX60763.1"/>
    </source>
</evidence>
<dbReference type="AlphaFoldDB" id="A0A2P2Q1D2"/>
<protein>
    <submittedName>
        <fullName evidence="2">Uncharacterized protein</fullName>
    </submittedName>
</protein>
<dbReference type="EMBL" id="GGEC01080279">
    <property type="protein sequence ID" value="MBX60763.1"/>
    <property type="molecule type" value="Transcribed_RNA"/>
</dbReference>
<reference evidence="2" key="1">
    <citation type="submission" date="2018-02" db="EMBL/GenBank/DDBJ databases">
        <title>Rhizophora mucronata_Transcriptome.</title>
        <authorList>
            <person name="Meera S.P."/>
            <person name="Sreeshan A."/>
            <person name="Augustine A."/>
        </authorList>
    </citation>
    <scope>NUCLEOTIDE SEQUENCE</scope>
    <source>
        <tissue evidence="2">Leaf</tissue>
    </source>
</reference>
<organism evidence="2">
    <name type="scientific">Rhizophora mucronata</name>
    <name type="common">Asiatic mangrove</name>
    <dbReference type="NCBI Taxonomy" id="61149"/>
    <lineage>
        <taxon>Eukaryota</taxon>
        <taxon>Viridiplantae</taxon>
        <taxon>Streptophyta</taxon>
        <taxon>Embryophyta</taxon>
        <taxon>Tracheophyta</taxon>
        <taxon>Spermatophyta</taxon>
        <taxon>Magnoliopsida</taxon>
        <taxon>eudicotyledons</taxon>
        <taxon>Gunneridae</taxon>
        <taxon>Pentapetalae</taxon>
        <taxon>rosids</taxon>
        <taxon>fabids</taxon>
        <taxon>Malpighiales</taxon>
        <taxon>Rhizophoraceae</taxon>
        <taxon>Rhizophora</taxon>
    </lineage>
</organism>